<evidence type="ECO:0000256" key="7">
    <source>
        <dbReference type="ARBA" id="ARBA00022763"/>
    </source>
</evidence>
<dbReference type="Gene3D" id="1.10.287.610">
    <property type="entry name" value="Helix hairpin bin"/>
    <property type="match status" value="1"/>
</dbReference>
<protein>
    <recommendedName>
        <fullName evidence="3 15">DNA ligase</fullName>
        <ecNumber evidence="2 15">6.5.1.2</ecNumber>
    </recommendedName>
    <alternativeName>
        <fullName evidence="15">Polydeoxyribonucleotide synthase [NAD(+)]</fullName>
    </alternativeName>
</protein>
<dbReference type="AlphaFoldDB" id="A0A139KQI5"/>
<dbReference type="InterPro" id="IPR003583">
    <property type="entry name" value="Hlx-hairpin-Hlx_DNA-bd_motif"/>
</dbReference>
<evidence type="ECO:0000256" key="6">
    <source>
        <dbReference type="ARBA" id="ARBA00022723"/>
    </source>
</evidence>
<dbReference type="InterPro" id="IPR013840">
    <property type="entry name" value="DNAligase_N"/>
</dbReference>
<dbReference type="FunFam" id="1.10.287.610:FF:000002">
    <property type="entry name" value="DNA ligase"/>
    <property type="match status" value="1"/>
</dbReference>
<feature type="domain" description="BRCT" evidence="17">
    <location>
        <begin position="616"/>
        <end position="694"/>
    </location>
</feature>
<dbReference type="SUPFAM" id="SSF50249">
    <property type="entry name" value="Nucleic acid-binding proteins"/>
    <property type="match status" value="1"/>
</dbReference>
<dbReference type="InterPro" id="IPR004150">
    <property type="entry name" value="NAD_DNA_ligase_OB"/>
</dbReference>
<feature type="binding site" evidence="15">
    <location>
        <begin position="60"/>
        <end position="64"/>
    </location>
    <ligand>
        <name>NAD(+)</name>
        <dbReference type="ChEBI" id="CHEBI:57540"/>
    </ligand>
</feature>
<dbReference type="CDD" id="cd17748">
    <property type="entry name" value="BRCT_DNA_ligase_like"/>
    <property type="match status" value="1"/>
</dbReference>
<dbReference type="Pfam" id="PF12826">
    <property type="entry name" value="HHH_2"/>
    <property type="match status" value="1"/>
</dbReference>
<dbReference type="PIRSF" id="PIRSF001604">
    <property type="entry name" value="LigA"/>
    <property type="match status" value="1"/>
</dbReference>
<comment type="cofactor">
    <cofactor evidence="15">
        <name>Mg(2+)</name>
        <dbReference type="ChEBI" id="CHEBI:18420"/>
    </cofactor>
    <cofactor evidence="15">
        <name>Mn(2+)</name>
        <dbReference type="ChEBI" id="CHEBI:29035"/>
    </cofactor>
</comment>
<dbReference type="PANTHER" id="PTHR23389:SF9">
    <property type="entry name" value="DNA LIGASE"/>
    <property type="match status" value="1"/>
</dbReference>
<comment type="function">
    <text evidence="1 15">DNA ligase that catalyzes the formation of phosphodiester linkages between 5'-phosphoryl and 3'-hydroxyl groups in double-stranded DNA using NAD as a coenzyme and as the energy source for the reaction. It is essential for DNA replication and repair of damaged DNA.</text>
</comment>
<evidence type="ECO:0000256" key="4">
    <source>
        <dbReference type="ARBA" id="ARBA00022598"/>
    </source>
</evidence>
<dbReference type="EMBL" id="LTDF01000171">
    <property type="protein sequence ID" value="KXT41454.1"/>
    <property type="molecule type" value="Genomic_DNA"/>
</dbReference>
<dbReference type="InterPro" id="IPR033136">
    <property type="entry name" value="DNA_ligase_CS"/>
</dbReference>
<dbReference type="SUPFAM" id="SSF52113">
    <property type="entry name" value="BRCT domain"/>
    <property type="match status" value="1"/>
</dbReference>
<evidence type="ECO:0000256" key="10">
    <source>
        <dbReference type="ARBA" id="ARBA00023027"/>
    </source>
</evidence>
<keyword evidence="8 15" id="KW-0862">Zinc</keyword>
<dbReference type="GO" id="GO:0005829">
    <property type="term" value="C:cytosol"/>
    <property type="evidence" value="ECO:0007669"/>
    <property type="project" value="TreeGrafter"/>
</dbReference>
<evidence type="ECO:0000256" key="3">
    <source>
        <dbReference type="ARBA" id="ARBA00013308"/>
    </source>
</evidence>
<evidence type="ECO:0000256" key="12">
    <source>
        <dbReference type="ARBA" id="ARBA00023211"/>
    </source>
</evidence>
<dbReference type="GO" id="GO:0006260">
    <property type="term" value="P:DNA replication"/>
    <property type="evidence" value="ECO:0007669"/>
    <property type="project" value="UniProtKB-KW"/>
</dbReference>
<dbReference type="InterPro" id="IPR041663">
    <property type="entry name" value="DisA/LigA_HHH"/>
</dbReference>
<dbReference type="InterPro" id="IPR013839">
    <property type="entry name" value="DNAligase_adenylation"/>
</dbReference>
<dbReference type="SMART" id="SM00278">
    <property type="entry name" value="HhH1"/>
    <property type="match status" value="4"/>
</dbReference>
<keyword evidence="11 15" id="KW-0234">DNA repair</keyword>
<feature type="coiled-coil region" evidence="16">
    <location>
        <begin position="29"/>
        <end position="83"/>
    </location>
</feature>
<dbReference type="PROSITE" id="PS01056">
    <property type="entry name" value="DNA_LIGASE_N2"/>
    <property type="match status" value="1"/>
</dbReference>
<dbReference type="NCBIfam" id="TIGR00575">
    <property type="entry name" value="dnlj"/>
    <property type="match status" value="1"/>
</dbReference>
<feature type="binding site" evidence="15">
    <location>
        <begin position="109"/>
        <end position="110"/>
    </location>
    <ligand>
        <name>NAD(+)</name>
        <dbReference type="ChEBI" id="CHEBI:57540"/>
    </ligand>
</feature>
<dbReference type="Pfam" id="PF14520">
    <property type="entry name" value="HHH_5"/>
    <property type="match status" value="1"/>
</dbReference>
<evidence type="ECO:0000256" key="11">
    <source>
        <dbReference type="ARBA" id="ARBA00023204"/>
    </source>
</evidence>
<keyword evidence="16" id="KW-0175">Coiled coil</keyword>
<dbReference type="GO" id="GO:0003911">
    <property type="term" value="F:DNA ligase (NAD+) activity"/>
    <property type="evidence" value="ECO:0007669"/>
    <property type="project" value="UniProtKB-UniRule"/>
</dbReference>
<dbReference type="FunFam" id="2.40.50.140:FF:000012">
    <property type="entry name" value="DNA ligase"/>
    <property type="match status" value="1"/>
</dbReference>
<gene>
    <name evidence="15" type="primary">ligA</name>
    <name evidence="18" type="ORF">HMPREF2531_04909</name>
</gene>
<keyword evidence="6 15" id="KW-0479">Metal-binding</keyword>
<feature type="binding site" evidence="15">
    <location>
        <position position="139"/>
    </location>
    <ligand>
        <name>NAD(+)</name>
        <dbReference type="ChEBI" id="CHEBI:57540"/>
    </ligand>
</feature>
<dbReference type="FunFam" id="1.10.150.20:FF:000006">
    <property type="entry name" value="DNA ligase"/>
    <property type="match status" value="1"/>
</dbReference>
<feature type="binding site" evidence="15">
    <location>
        <position position="435"/>
    </location>
    <ligand>
        <name>Zn(2+)</name>
        <dbReference type="ChEBI" id="CHEBI:29105"/>
    </ligand>
</feature>
<dbReference type="SMART" id="SM00532">
    <property type="entry name" value="LIGANc"/>
    <property type="match status" value="1"/>
</dbReference>
<keyword evidence="5 15" id="KW-0235">DNA replication</keyword>
<dbReference type="Gene3D" id="1.10.150.20">
    <property type="entry name" value="5' to 3' exonuclease, C-terminal subdomain"/>
    <property type="match status" value="2"/>
</dbReference>
<feature type="binding site" evidence="15">
    <location>
        <position position="450"/>
    </location>
    <ligand>
        <name>Zn(2+)</name>
        <dbReference type="ChEBI" id="CHEBI:29105"/>
    </ligand>
</feature>
<dbReference type="CDD" id="cd00114">
    <property type="entry name" value="LIGANc"/>
    <property type="match status" value="1"/>
</dbReference>
<dbReference type="NCBIfam" id="NF005932">
    <property type="entry name" value="PRK07956.1"/>
    <property type="match status" value="1"/>
</dbReference>
<dbReference type="Gene3D" id="3.30.470.30">
    <property type="entry name" value="DNA ligase/mRNA capping enzyme"/>
    <property type="match status" value="1"/>
</dbReference>
<dbReference type="InterPro" id="IPR001679">
    <property type="entry name" value="DNA_ligase"/>
</dbReference>
<proteinExistence type="inferred from homology"/>
<keyword evidence="4 15" id="KW-0436">Ligase</keyword>
<comment type="caution">
    <text evidence="18">The sequence shown here is derived from an EMBL/GenBank/DDBJ whole genome shotgun (WGS) entry which is preliminary data.</text>
</comment>
<evidence type="ECO:0000256" key="13">
    <source>
        <dbReference type="ARBA" id="ARBA00034005"/>
    </source>
</evidence>
<evidence type="ECO:0000256" key="8">
    <source>
        <dbReference type="ARBA" id="ARBA00022833"/>
    </source>
</evidence>
<evidence type="ECO:0000256" key="14">
    <source>
        <dbReference type="ARBA" id="ARBA00060881"/>
    </source>
</evidence>
<comment type="similarity">
    <text evidence="14 15">Belongs to the NAD-dependent DNA ligase family. LigA subfamily.</text>
</comment>
<evidence type="ECO:0000256" key="9">
    <source>
        <dbReference type="ARBA" id="ARBA00022842"/>
    </source>
</evidence>
<comment type="catalytic activity">
    <reaction evidence="13 15">
        <text>NAD(+) + (deoxyribonucleotide)n-3'-hydroxyl + 5'-phospho-(deoxyribonucleotide)m = (deoxyribonucleotide)n+m + AMP + beta-nicotinamide D-nucleotide.</text>
        <dbReference type="EC" id="6.5.1.2"/>
    </reaction>
</comment>
<sequence>MRILILIFCKSTNIRGETCIFAFKQSEIAMTAKEKIDQLRAELHRHNYNYYVLNAPEISDKEFDDMMRELQDMEREHPEYQDETSPTMRVGSDLNKNFTQVTHKYPMLSLGNTYSEGEVSDFYDRTQKALNEDFEICAELKYDGTSISLTYENGKLIRAVTRGDGEKGDDVTDNVKTIRTIPLVLHGDYPQLFEIRGEILMPWEVFEELNREKEAREEPLFANPRNAASGTLKLQNSAIVASRKLDAYLYYLLGEELPCDGHYENLQKAAQWGFKISDHMKKCHSLQEVFDYIHYWDTERKNLPVATDGIVLKVNSLKQQKNLGFTAKSPRWAIAYKFQAERALTRLNKVTYQVGRTGAVTPVANLDPVQLSGTIVKRASLHNADIIEGLDLHVGDMVYVEKGGEIIPKITGVDKDARSMMVGEKVKFITHCPECGSKLIRYEGEAAHYCPNETACPPQIKGKIEHFISRKAMNIDGLGPETVDMFYRLGLIKDTADLYKLTVDDIKNLDRMGDKSAENIVKGIAQSKEVPFERALFALGIRFVGETVAKKIAKSFTDIEELENADLERLINIDEIGEKIAQSIISYFANPLNRELIERLKIAGLQFSRKEEDLSGYTDKLAGQSIVISGVFTHHSRDEYKDLIEKNGGKNVGSISAKTSFILAGENMGPAKLEKAQKLGVQIMSEDEFLALIS</sequence>
<evidence type="ECO:0000256" key="16">
    <source>
        <dbReference type="SAM" id="Coils"/>
    </source>
</evidence>
<dbReference type="InterPro" id="IPR010994">
    <property type="entry name" value="RuvA_2-like"/>
</dbReference>
<dbReference type="FunFam" id="6.20.10.30:FF:000005">
    <property type="entry name" value="DNA ligase"/>
    <property type="match status" value="1"/>
</dbReference>
<keyword evidence="10 15" id="KW-0520">NAD</keyword>
<keyword evidence="9 15" id="KW-0460">Magnesium</keyword>
<dbReference type="EC" id="6.5.1.2" evidence="2 15"/>
<dbReference type="InterPro" id="IPR001357">
    <property type="entry name" value="BRCT_dom"/>
</dbReference>
<dbReference type="PATRIC" id="fig|329854.7.peg.4983"/>
<dbReference type="Pfam" id="PF03119">
    <property type="entry name" value="DNA_ligase_ZBD"/>
    <property type="match status" value="1"/>
</dbReference>
<evidence type="ECO:0000256" key="1">
    <source>
        <dbReference type="ARBA" id="ARBA00004067"/>
    </source>
</evidence>
<dbReference type="GO" id="GO:0046872">
    <property type="term" value="F:metal ion binding"/>
    <property type="evidence" value="ECO:0007669"/>
    <property type="project" value="UniProtKB-KW"/>
</dbReference>
<organism evidence="18">
    <name type="scientific">Bacteroides intestinalis</name>
    <dbReference type="NCBI Taxonomy" id="329854"/>
    <lineage>
        <taxon>Bacteria</taxon>
        <taxon>Pseudomonadati</taxon>
        <taxon>Bacteroidota</taxon>
        <taxon>Bacteroidia</taxon>
        <taxon>Bacteroidales</taxon>
        <taxon>Bacteroidaceae</taxon>
        <taxon>Bacteroides</taxon>
    </lineage>
</organism>
<dbReference type="FunFam" id="1.10.150.20:FF:000007">
    <property type="entry name" value="DNA ligase"/>
    <property type="match status" value="1"/>
</dbReference>
<dbReference type="PROSITE" id="PS50172">
    <property type="entry name" value="BRCT"/>
    <property type="match status" value="1"/>
</dbReference>
<name>A0A139KQI5_9BACE</name>
<evidence type="ECO:0000256" key="2">
    <source>
        <dbReference type="ARBA" id="ARBA00012722"/>
    </source>
</evidence>
<dbReference type="Pfam" id="PF01653">
    <property type="entry name" value="DNA_ligase_aden"/>
    <property type="match status" value="1"/>
</dbReference>
<dbReference type="FunFam" id="3.30.470.30:FF:000001">
    <property type="entry name" value="DNA ligase"/>
    <property type="match status" value="1"/>
</dbReference>
<dbReference type="Gene3D" id="3.40.50.10190">
    <property type="entry name" value="BRCT domain"/>
    <property type="match status" value="1"/>
</dbReference>
<dbReference type="HAMAP" id="MF_01588">
    <property type="entry name" value="DNA_ligase_A"/>
    <property type="match status" value="1"/>
</dbReference>
<feature type="binding site" evidence="15">
    <location>
        <position position="313"/>
    </location>
    <ligand>
        <name>NAD(+)</name>
        <dbReference type="ChEBI" id="CHEBI:57540"/>
    </ligand>
</feature>
<reference evidence="18 19" key="1">
    <citation type="submission" date="2016-02" db="EMBL/GenBank/DDBJ databases">
        <authorList>
            <person name="Wen L."/>
            <person name="He K."/>
            <person name="Yang H."/>
        </authorList>
    </citation>
    <scope>NUCLEOTIDE SEQUENCE [LARGE SCALE GENOMIC DNA]</scope>
    <source>
        <strain evidence="18 19">KLE1704</strain>
    </source>
</reference>
<evidence type="ECO:0000313" key="18">
    <source>
        <dbReference type="EMBL" id="KXT41454.1"/>
    </source>
</evidence>
<dbReference type="GO" id="GO:0006281">
    <property type="term" value="P:DNA repair"/>
    <property type="evidence" value="ECO:0007669"/>
    <property type="project" value="UniProtKB-KW"/>
</dbReference>
<feature type="binding site" evidence="15">
    <location>
        <position position="432"/>
    </location>
    <ligand>
        <name>Zn(2+)</name>
        <dbReference type="ChEBI" id="CHEBI:29105"/>
    </ligand>
</feature>
<feature type="binding site" evidence="15">
    <location>
        <position position="198"/>
    </location>
    <ligand>
        <name>NAD(+)</name>
        <dbReference type="ChEBI" id="CHEBI:57540"/>
    </ligand>
</feature>
<dbReference type="InterPro" id="IPR036420">
    <property type="entry name" value="BRCT_dom_sf"/>
</dbReference>
<dbReference type="SUPFAM" id="SSF47781">
    <property type="entry name" value="RuvA domain 2-like"/>
    <property type="match status" value="1"/>
</dbReference>
<dbReference type="PANTHER" id="PTHR23389">
    <property type="entry name" value="CHROMOSOME TRANSMISSION FIDELITY FACTOR 18"/>
    <property type="match status" value="1"/>
</dbReference>
<dbReference type="Gene3D" id="6.20.10.30">
    <property type="match status" value="1"/>
</dbReference>
<feature type="active site" description="N6-AMP-lysine intermediate" evidence="15">
    <location>
        <position position="141"/>
    </location>
</feature>
<dbReference type="SMART" id="SM00292">
    <property type="entry name" value="BRCT"/>
    <property type="match status" value="1"/>
</dbReference>
<dbReference type="SUPFAM" id="SSF56091">
    <property type="entry name" value="DNA ligase/mRNA capping enzyme, catalytic domain"/>
    <property type="match status" value="1"/>
</dbReference>
<dbReference type="Pfam" id="PF00533">
    <property type="entry name" value="BRCT"/>
    <property type="match status" value="1"/>
</dbReference>
<dbReference type="GO" id="GO:0003677">
    <property type="term" value="F:DNA binding"/>
    <property type="evidence" value="ECO:0007669"/>
    <property type="project" value="InterPro"/>
</dbReference>
<evidence type="ECO:0000256" key="15">
    <source>
        <dbReference type="HAMAP-Rule" id="MF_01588"/>
    </source>
</evidence>
<evidence type="ECO:0000313" key="19">
    <source>
        <dbReference type="Proteomes" id="UP000070319"/>
    </source>
</evidence>
<feature type="binding site" evidence="15">
    <location>
        <position position="337"/>
    </location>
    <ligand>
        <name>NAD(+)</name>
        <dbReference type="ChEBI" id="CHEBI:57540"/>
    </ligand>
</feature>
<feature type="binding site" evidence="15">
    <location>
        <position position="162"/>
    </location>
    <ligand>
        <name>NAD(+)</name>
        <dbReference type="ChEBI" id="CHEBI:57540"/>
    </ligand>
</feature>
<dbReference type="InterPro" id="IPR004149">
    <property type="entry name" value="Znf_DNAligase_C4"/>
</dbReference>
<evidence type="ECO:0000259" key="17">
    <source>
        <dbReference type="PROSITE" id="PS50172"/>
    </source>
</evidence>
<dbReference type="Proteomes" id="UP000070319">
    <property type="component" value="Unassembled WGS sequence"/>
</dbReference>
<dbReference type="Gene3D" id="2.40.50.140">
    <property type="entry name" value="Nucleic acid-binding proteins"/>
    <property type="match status" value="1"/>
</dbReference>
<keyword evidence="12 15" id="KW-0464">Manganese</keyword>
<dbReference type="Pfam" id="PF03120">
    <property type="entry name" value="OB_DNA_ligase"/>
    <property type="match status" value="1"/>
</dbReference>
<dbReference type="InterPro" id="IPR012340">
    <property type="entry name" value="NA-bd_OB-fold"/>
</dbReference>
<feature type="binding site" evidence="15">
    <location>
        <position position="456"/>
    </location>
    <ligand>
        <name>Zn(2+)</name>
        <dbReference type="ChEBI" id="CHEBI:29105"/>
    </ligand>
</feature>
<evidence type="ECO:0000256" key="5">
    <source>
        <dbReference type="ARBA" id="ARBA00022705"/>
    </source>
</evidence>
<keyword evidence="7 15" id="KW-0227">DNA damage</keyword>
<accession>A0A139KQI5</accession>
<dbReference type="Pfam" id="PF22745">
    <property type="entry name" value="Nlig-Ia"/>
    <property type="match status" value="1"/>
</dbReference>